<comment type="similarity">
    <text evidence="3">Belongs to the glycosyltransferase 20 family.</text>
</comment>
<name>A0A0L0SR85_ALLM3</name>
<dbReference type="InterPro" id="IPR006379">
    <property type="entry name" value="HAD-SF_hydro_IIB"/>
</dbReference>
<dbReference type="STRING" id="578462.A0A0L0SR85"/>
<evidence type="ECO:0000256" key="7">
    <source>
        <dbReference type="ARBA" id="ARBA00024331"/>
    </source>
</evidence>
<keyword evidence="6" id="KW-0808">Transferase</keyword>
<comment type="similarity">
    <text evidence="2">In the C-terminal section; belongs to the trehalose phosphatase family.</text>
</comment>
<dbReference type="InterPro" id="IPR023214">
    <property type="entry name" value="HAD_sf"/>
</dbReference>
<dbReference type="SUPFAM" id="SSF53756">
    <property type="entry name" value="UDP-Glycosyltransferase/glycogen phosphorylase"/>
    <property type="match status" value="1"/>
</dbReference>
<dbReference type="PANTHER" id="PTHR10788:SF106">
    <property type="entry name" value="BCDNA.GH08860"/>
    <property type="match status" value="1"/>
</dbReference>
<evidence type="ECO:0000256" key="4">
    <source>
        <dbReference type="ARBA" id="ARBA00012538"/>
    </source>
</evidence>
<evidence type="ECO:0000256" key="5">
    <source>
        <dbReference type="ARBA" id="ARBA00022676"/>
    </source>
</evidence>
<dbReference type="GO" id="GO:0005829">
    <property type="term" value="C:cytosol"/>
    <property type="evidence" value="ECO:0007669"/>
    <property type="project" value="TreeGrafter"/>
</dbReference>
<evidence type="ECO:0000256" key="8">
    <source>
        <dbReference type="ARBA" id="ARBA00029654"/>
    </source>
</evidence>
<dbReference type="Gene3D" id="3.40.50.1000">
    <property type="entry name" value="HAD superfamily/HAD-like"/>
    <property type="match status" value="1"/>
</dbReference>
<protein>
    <recommendedName>
        <fullName evidence="4">alpha,alpha-trehalose-phosphate synthase (UDP-forming)</fullName>
        <ecNumber evidence="4">2.4.1.15</ecNumber>
    </recommendedName>
    <alternativeName>
        <fullName evidence="8">UDP-glucose-glucosephosphate glucosyltransferase</fullName>
    </alternativeName>
</protein>
<reference evidence="12" key="2">
    <citation type="submission" date="2009-11" db="EMBL/GenBank/DDBJ databases">
        <title>The Genome Sequence of Allomyces macrogynus strain ATCC 38327.</title>
        <authorList>
            <consortium name="The Broad Institute Genome Sequencing Platform"/>
            <person name="Russ C."/>
            <person name="Cuomo C."/>
            <person name="Shea T."/>
            <person name="Young S.K."/>
            <person name="Zeng Q."/>
            <person name="Koehrsen M."/>
            <person name="Haas B."/>
            <person name="Borodovsky M."/>
            <person name="Guigo R."/>
            <person name="Alvarado L."/>
            <person name="Berlin A."/>
            <person name="Borenstein D."/>
            <person name="Chen Z."/>
            <person name="Engels R."/>
            <person name="Freedman E."/>
            <person name="Gellesch M."/>
            <person name="Goldberg J."/>
            <person name="Griggs A."/>
            <person name="Gujja S."/>
            <person name="Heiman D."/>
            <person name="Hepburn T."/>
            <person name="Howarth C."/>
            <person name="Jen D."/>
            <person name="Larson L."/>
            <person name="Lewis B."/>
            <person name="Mehta T."/>
            <person name="Park D."/>
            <person name="Pearson M."/>
            <person name="Roberts A."/>
            <person name="Saif S."/>
            <person name="Shenoy N."/>
            <person name="Sisk P."/>
            <person name="Stolte C."/>
            <person name="Sykes S."/>
            <person name="Walk T."/>
            <person name="White J."/>
            <person name="Yandava C."/>
            <person name="Burger G."/>
            <person name="Gray M.W."/>
            <person name="Holland P.W.H."/>
            <person name="King N."/>
            <person name="Lang F.B.F."/>
            <person name="Roger A.J."/>
            <person name="Ruiz-Trillo I."/>
            <person name="Lander E."/>
            <person name="Nusbaum C."/>
        </authorList>
    </citation>
    <scope>NUCLEOTIDE SEQUENCE [LARGE SCALE GENOMIC DNA]</scope>
    <source>
        <strain evidence="12">ATCC 38327</strain>
    </source>
</reference>
<dbReference type="SUPFAM" id="SSF56784">
    <property type="entry name" value="HAD-like"/>
    <property type="match status" value="1"/>
</dbReference>
<dbReference type="NCBIfam" id="TIGR01484">
    <property type="entry name" value="HAD-SF-IIB"/>
    <property type="match status" value="1"/>
</dbReference>
<dbReference type="NCBIfam" id="TIGR02400">
    <property type="entry name" value="trehalose_OtsA"/>
    <property type="match status" value="1"/>
</dbReference>
<feature type="compositionally biased region" description="Low complexity" evidence="10">
    <location>
        <begin position="108"/>
        <end position="140"/>
    </location>
</feature>
<dbReference type="FunFam" id="3.40.50.2000:FF:000007">
    <property type="entry name" value="Trehalose-6-phosphate synthase"/>
    <property type="match status" value="1"/>
</dbReference>
<feature type="compositionally biased region" description="Polar residues" evidence="10">
    <location>
        <begin position="697"/>
        <end position="711"/>
    </location>
</feature>
<comment type="similarity">
    <text evidence="1">In the N-terminal section; belongs to the glycosyltransferase 20 family.</text>
</comment>
<dbReference type="OrthoDB" id="755951at2759"/>
<feature type="compositionally biased region" description="Low complexity" evidence="10">
    <location>
        <begin position="30"/>
        <end position="55"/>
    </location>
</feature>
<feature type="region of interest" description="Disordered" evidence="10">
    <location>
        <begin position="1"/>
        <end position="149"/>
    </location>
</feature>
<dbReference type="OMA" id="WINGMNT"/>
<evidence type="ECO:0000313" key="11">
    <source>
        <dbReference type="EMBL" id="KNE65027.1"/>
    </source>
</evidence>
<dbReference type="GO" id="GO:0005946">
    <property type="term" value="C:alpha,alpha-trehalose-phosphate synthase complex (UDP-forming)"/>
    <property type="evidence" value="ECO:0007669"/>
    <property type="project" value="TreeGrafter"/>
</dbReference>
<dbReference type="GO" id="GO:0005992">
    <property type="term" value="P:trehalose biosynthetic process"/>
    <property type="evidence" value="ECO:0007669"/>
    <property type="project" value="InterPro"/>
</dbReference>
<sequence>MGIITVLRRLSLSSSGRSSSGNSRRRRSSSGDPASRARARSPLSASSSSPDVLASTDENTGSISLRTPSSTMATVPEVVANDGKHAPADDSCPQPTNTPASPAPTPTPHAALDATPATPASAPAIETASPAVSAPAPTDAEPVPAVAPTNGVAASPSVIAKDLPAPPKATLPPVPPPATTPAAATSELANGARLLVVSNRLPVTLAQDATTGSWTARMSSGGLVSALSGLKKDMAFTWIGWPGKDFPADDQVRIADMLARVHRCVPVFLPDDIADAHYNGFSNSILWPLFHYHPGDMAFNEAHWAAYHAANMAFADAIMATLQDGDIVWVHDYHLMLLPQMLRLQCDARGLRNVKIGFFLHTPFPTSEVYRILPVRREMLLGLLQCDLVGFHTYDYARHFLSSCTQILGLATMPNGVDHEGRFVHVGAFPIGIDPDQFVAALDTDAVRERVAHLRDRFAGTKVIVGVDRLDYIKGVPHKLHALKVFLDGHPEWIGKVVLIQVAVPSRSDVDEYQHLRATVNELVGRINGEYGTVEAMPIHYLHQSVSFTELVALYAVADVCVVSSTRDGMNLVSYEYIAAQRDAHGVLIMSEFAGAAQSLNGALLVNPWNTEELADAYAAALAMPAAERANNHAKLFRYVAKHTAAYWGHTFVHELLRFTDANGPSAARHPAKLAPARFLANVAPSAPPANDRAPSPTASHFSTTTATNGGTDPLRSSVLRAFVSAPQRVLFLDQGGTLASEHLRPEFSAPPPNVIAALRDLAAVPNTAIYIVSGRARRHLAAWYADVAVGLSAEHGCFYRHARDSHIESKMAETDADGWVALAHHVDLAWRDTVRPLFDHYTERTPGSYVEDKEVAFTWNYRDTDAEFGAWQANELQVNVEKMLSHLPVSIIPGGNKTLELRPSAIDKASAVRAILADVGAKPGAFVMSVGNGMSDEAVFACVANAAKDAVTVTVGKKSSAAKYYVDGISDVHALLDALVVAAKDPALVADDEDVPVCAAAAGKARHDVPAVPELPALAMAE</sequence>
<reference evidence="11 12" key="1">
    <citation type="submission" date="2009-11" db="EMBL/GenBank/DDBJ databases">
        <title>Annotation of Allomyces macrogynus ATCC 38327.</title>
        <authorList>
            <consortium name="The Broad Institute Genome Sequencing Platform"/>
            <person name="Russ C."/>
            <person name="Cuomo C."/>
            <person name="Burger G."/>
            <person name="Gray M.W."/>
            <person name="Holland P.W.H."/>
            <person name="King N."/>
            <person name="Lang F.B.F."/>
            <person name="Roger A.J."/>
            <person name="Ruiz-Trillo I."/>
            <person name="Young S.K."/>
            <person name="Zeng Q."/>
            <person name="Gargeya S."/>
            <person name="Fitzgerald M."/>
            <person name="Haas B."/>
            <person name="Abouelleil A."/>
            <person name="Alvarado L."/>
            <person name="Arachchi H.M."/>
            <person name="Berlin A."/>
            <person name="Chapman S.B."/>
            <person name="Gearin G."/>
            <person name="Goldberg J."/>
            <person name="Griggs A."/>
            <person name="Gujja S."/>
            <person name="Hansen M."/>
            <person name="Heiman D."/>
            <person name="Howarth C."/>
            <person name="Larimer J."/>
            <person name="Lui A."/>
            <person name="MacDonald P.J.P."/>
            <person name="McCowen C."/>
            <person name="Montmayeur A."/>
            <person name="Murphy C."/>
            <person name="Neiman D."/>
            <person name="Pearson M."/>
            <person name="Priest M."/>
            <person name="Roberts A."/>
            <person name="Saif S."/>
            <person name="Shea T."/>
            <person name="Sisk P."/>
            <person name="Stolte C."/>
            <person name="Sykes S."/>
            <person name="Wortman J."/>
            <person name="Nusbaum C."/>
            <person name="Birren B."/>
        </authorList>
    </citation>
    <scope>NUCLEOTIDE SEQUENCE [LARGE SCALE GENOMIC DNA]</scope>
    <source>
        <strain evidence="11 12">ATCC 38327</strain>
    </source>
</reference>
<dbReference type="GO" id="GO:0004805">
    <property type="term" value="F:trehalose-phosphatase activity"/>
    <property type="evidence" value="ECO:0007669"/>
    <property type="project" value="TreeGrafter"/>
</dbReference>
<dbReference type="Gene3D" id="3.30.70.1020">
    <property type="entry name" value="Trehalose-6-phosphate phosphatase related protein, domain 2"/>
    <property type="match status" value="1"/>
</dbReference>
<dbReference type="GO" id="GO:0003825">
    <property type="term" value="F:alpha,alpha-trehalose-phosphate synthase (UDP-forming) activity"/>
    <property type="evidence" value="ECO:0007669"/>
    <property type="project" value="UniProtKB-EC"/>
</dbReference>
<evidence type="ECO:0000256" key="3">
    <source>
        <dbReference type="ARBA" id="ARBA00008799"/>
    </source>
</evidence>
<feature type="region of interest" description="Disordered" evidence="10">
    <location>
        <begin position="161"/>
        <end position="181"/>
    </location>
</feature>
<dbReference type="eggNOG" id="KOG1050">
    <property type="taxonomic scope" value="Eukaryota"/>
</dbReference>
<dbReference type="InterPro" id="IPR001830">
    <property type="entry name" value="Glyco_trans_20"/>
</dbReference>
<dbReference type="CDD" id="cd03788">
    <property type="entry name" value="GT20_TPS"/>
    <property type="match status" value="1"/>
</dbReference>
<dbReference type="InterPro" id="IPR012766">
    <property type="entry name" value="Trehalose_OtsA"/>
</dbReference>
<evidence type="ECO:0000256" key="2">
    <source>
        <dbReference type="ARBA" id="ARBA00006330"/>
    </source>
</evidence>
<comment type="catalytic activity">
    <reaction evidence="9">
        <text>D-glucose 6-phosphate + UDP-alpha-D-glucose = alpha,alpha-trehalose 6-phosphate + UDP + H(+)</text>
        <dbReference type="Rhea" id="RHEA:18889"/>
        <dbReference type="ChEBI" id="CHEBI:15378"/>
        <dbReference type="ChEBI" id="CHEBI:58223"/>
        <dbReference type="ChEBI" id="CHEBI:58429"/>
        <dbReference type="ChEBI" id="CHEBI:58885"/>
        <dbReference type="ChEBI" id="CHEBI:61548"/>
        <dbReference type="EC" id="2.4.1.15"/>
    </reaction>
</comment>
<feature type="compositionally biased region" description="Low complexity" evidence="10">
    <location>
        <begin position="7"/>
        <end position="22"/>
    </location>
</feature>
<feature type="region of interest" description="Disordered" evidence="10">
    <location>
        <begin position="685"/>
        <end position="712"/>
    </location>
</feature>
<dbReference type="InterPro" id="IPR003337">
    <property type="entry name" value="Trehalose_PPase"/>
</dbReference>
<dbReference type="EC" id="2.4.1.15" evidence="4"/>
<dbReference type="EMBL" id="GG745346">
    <property type="protein sequence ID" value="KNE65027.1"/>
    <property type="molecule type" value="Genomic_DNA"/>
</dbReference>
<organism evidence="11 12">
    <name type="scientific">Allomyces macrogynus (strain ATCC 38327)</name>
    <name type="common">Allomyces javanicus var. macrogynus</name>
    <dbReference type="NCBI Taxonomy" id="578462"/>
    <lineage>
        <taxon>Eukaryota</taxon>
        <taxon>Fungi</taxon>
        <taxon>Fungi incertae sedis</taxon>
        <taxon>Blastocladiomycota</taxon>
        <taxon>Blastocladiomycetes</taxon>
        <taxon>Blastocladiales</taxon>
        <taxon>Blastocladiaceae</taxon>
        <taxon>Allomyces</taxon>
    </lineage>
</organism>
<accession>A0A0L0SR85</accession>
<evidence type="ECO:0000256" key="10">
    <source>
        <dbReference type="SAM" id="MobiDB-lite"/>
    </source>
</evidence>
<comment type="pathway">
    <text evidence="7">Carbohydrate biosynthesis.</text>
</comment>
<feature type="compositionally biased region" description="Pro residues" evidence="10">
    <location>
        <begin position="164"/>
        <end position="179"/>
    </location>
</feature>
<dbReference type="VEuPathDB" id="FungiDB:AMAG_10694"/>
<dbReference type="Pfam" id="PF02358">
    <property type="entry name" value="Trehalose_PPase"/>
    <property type="match status" value="1"/>
</dbReference>
<evidence type="ECO:0000256" key="6">
    <source>
        <dbReference type="ARBA" id="ARBA00022679"/>
    </source>
</evidence>
<feature type="compositionally biased region" description="Polar residues" evidence="10">
    <location>
        <begin position="56"/>
        <end position="73"/>
    </location>
</feature>
<dbReference type="CDD" id="cd01627">
    <property type="entry name" value="HAD_TPP"/>
    <property type="match status" value="1"/>
</dbReference>
<keyword evidence="5" id="KW-0328">Glycosyltransferase</keyword>
<dbReference type="PANTHER" id="PTHR10788">
    <property type="entry name" value="TREHALOSE-6-PHOSPHATE SYNTHASE"/>
    <property type="match status" value="1"/>
</dbReference>
<dbReference type="Pfam" id="PF00982">
    <property type="entry name" value="Glyco_transf_20"/>
    <property type="match status" value="1"/>
</dbReference>
<dbReference type="NCBIfam" id="TIGR00685">
    <property type="entry name" value="T6PP"/>
    <property type="match status" value="1"/>
</dbReference>
<gene>
    <name evidence="11" type="ORF">AMAG_10694</name>
</gene>
<keyword evidence="12" id="KW-1185">Reference proteome</keyword>
<dbReference type="FunFam" id="3.40.50.2000:FF:000035">
    <property type="entry name" value="Trehalose-6-phosphate synthase"/>
    <property type="match status" value="1"/>
</dbReference>
<dbReference type="Gene3D" id="3.40.50.2000">
    <property type="entry name" value="Glycogen Phosphorylase B"/>
    <property type="match status" value="2"/>
</dbReference>
<proteinExistence type="inferred from homology"/>
<dbReference type="AlphaFoldDB" id="A0A0L0SR85"/>
<dbReference type="Proteomes" id="UP000054350">
    <property type="component" value="Unassembled WGS sequence"/>
</dbReference>
<evidence type="ECO:0000256" key="9">
    <source>
        <dbReference type="ARBA" id="ARBA00048039"/>
    </source>
</evidence>
<evidence type="ECO:0000313" key="12">
    <source>
        <dbReference type="Proteomes" id="UP000054350"/>
    </source>
</evidence>
<evidence type="ECO:0000256" key="1">
    <source>
        <dbReference type="ARBA" id="ARBA00005409"/>
    </source>
</evidence>
<dbReference type="InterPro" id="IPR036412">
    <property type="entry name" value="HAD-like_sf"/>
</dbReference>